<reference evidence="5 6" key="1">
    <citation type="submission" date="2016-11" db="EMBL/GenBank/DDBJ databases">
        <authorList>
            <person name="Jaros S."/>
            <person name="Januszkiewicz K."/>
            <person name="Wedrychowicz H."/>
        </authorList>
    </citation>
    <scope>NUCLEOTIDE SEQUENCE [LARGE SCALE GENOMIC DNA]</scope>
    <source>
        <strain evidence="5 6">DSM 14501</strain>
    </source>
</reference>
<dbReference type="PANTHER" id="PTHR42788">
    <property type="entry name" value="TAURINE IMPORT ATP-BINDING PROTEIN-RELATED"/>
    <property type="match status" value="1"/>
</dbReference>
<dbReference type="GO" id="GO:0016887">
    <property type="term" value="F:ATP hydrolysis activity"/>
    <property type="evidence" value="ECO:0007669"/>
    <property type="project" value="InterPro"/>
</dbReference>
<evidence type="ECO:0000313" key="6">
    <source>
        <dbReference type="Proteomes" id="UP000184082"/>
    </source>
</evidence>
<dbReference type="InterPro" id="IPR050166">
    <property type="entry name" value="ABC_transporter_ATP-bind"/>
</dbReference>
<evidence type="ECO:0000313" key="5">
    <source>
        <dbReference type="EMBL" id="SHK35145.1"/>
    </source>
</evidence>
<dbReference type="AlphaFoldDB" id="A0A1M6RRR7"/>
<dbReference type="RefSeq" id="WP_094756831.1">
    <property type="nucleotide sequence ID" value="NZ_FRAJ01000015.1"/>
</dbReference>
<dbReference type="PROSITE" id="PS50893">
    <property type="entry name" value="ABC_TRANSPORTER_2"/>
    <property type="match status" value="1"/>
</dbReference>
<dbReference type="Pfam" id="PF00005">
    <property type="entry name" value="ABC_tran"/>
    <property type="match status" value="1"/>
</dbReference>
<sequence>MAFIKIDNIYKSYKGLKVLENFTMHIEGKKIIAILGPSGCGKTTLLNILAGIIQPDKGKVIGLENKKISYLFQEPRLIKWKTVWENIDFILKDKMAMKEREKVITKYLKMVNLMEFRNYYPNKLSGGMKQRAAIARAFAYPSDVLLMDEPFKSLDFELKFKLIDCFIKLWEVDKRLVFFVTHDIHAALLLGHDIYVLSEKPTNVKLRMVNEIPHRERSLKNKYILELEKKIIDNFEEITHV</sequence>
<keyword evidence="1" id="KW-0813">Transport</keyword>
<name>A0A1M6RRR7_9FIRM</name>
<keyword evidence="3 5" id="KW-0067">ATP-binding</keyword>
<accession>A0A1M6RRR7</accession>
<evidence type="ECO:0000256" key="3">
    <source>
        <dbReference type="ARBA" id="ARBA00022840"/>
    </source>
</evidence>
<dbReference type="InterPro" id="IPR003593">
    <property type="entry name" value="AAA+_ATPase"/>
</dbReference>
<dbReference type="InterPro" id="IPR003439">
    <property type="entry name" value="ABC_transporter-like_ATP-bd"/>
</dbReference>
<dbReference type="SMART" id="SM00382">
    <property type="entry name" value="AAA"/>
    <property type="match status" value="1"/>
</dbReference>
<evidence type="ECO:0000256" key="2">
    <source>
        <dbReference type="ARBA" id="ARBA00022741"/>
    </source>
</evidence>
<dbReference type="Gene3D" id="3.40.50.300">
    <property type="entry name" value="P-loop containing nucleotide triphosphate hydrolases"/>
    <property type="match status" value="1"/>
</dbReference>
<dbReference type="SUPFAM" id="SSF52540">
    <property type="entry name" value="P-loop containing nucleoside triphosphate hydrolases"/>
    <property type="match status" value="1"/>
</dbReference>
<dbReference type="InterPro" id="IPR017871">
    <property type="entry name" value="ABC_transporter-like_CS"/>
</dbReference>
<dbReference type="EMBL" id="FRAJ01000015">
    <property type="protein sequence ID" value="SHK35145.1"/>
    <property type="molecule type" value="Genomic_DNA"/>
</dbReference>
<dbReference type="PANTHER" id="PTHR42788:SF13">
    <property type="entry name" value="ALIPHATIC SULFONATES IMPORT ATP-BINDING PROTEIN SSUB"/>
    <property type="match status" value="1"/>
</dbReference>
<dbReference type="Proteomes" id="UP000184082">
    <property type="component" value="Unassembled WGS sequence"/>
</dbReference>
<evidence type="ECO:0000259" key="4">
    <source>
        <dbReference type="PROSITE" id="PS50893"/>
    </source>
</evidence>
<evidence type="ECO:0000256" key="1">
    <source>
        <dbReference type="ARBA" id="ARBA00022448"/>
    </source>
</evidence>
<proteinExistence type="predicted"/>
<dbReference type="PROSITE" id="PS00211">
    <property type="entry name" value="ABC_TRANSPORTER_1"/>
    <property type="match status" value="1"/>
</dbReference>
<keyword evidence="2" id="KW-0547">Nucleotide-binding</keyword>
<keyword evidence="6" id="KW-1185">Reference proteome</keyword>
<dbReference type="GO" id="GO:0005524">
    <property type="term" value="F:ATP binding"/>
    <property type="evidence" value="ECO:0007669"/>
    <property type="project" value="UniProtKB-KW"/>
</dbReference>
<feature type="domain" description="ABC transporter" evidence="4">
    <location>
        <begin position="4"/>
        <end position="224"/>
    </location>
</feature>
<protein>
    <submittedName>
        <fullName evidence="5">NitT/TauT family transport system ATP-binding protein</fullName>
    </submittedName>
</protein>
<dbReference type="STRING" id="1121266.SAMN02745883_01860"/>
<dbReference type="InterPro" id="IPR027417">
    <property type="entry name" value="P-loop_NTPase"/>
</dbReference>
<gene>
    <name evidence="5" type="ORF">SAMN02745883_01860</name>
</gene>
<organism evidence="5 6">
    <name type="scientific">Caminicella sporogenes DSM 14501</name>
    <dbReference type="NCBI Taxonomy" id="1121266"/>
    <lineage>
        <taxon>Bacteria</taxon>
        <taxon>Bacillati</taxon>
        <taxon>Bacillota</taxon>
        <taxon>Clostridia</taxon>
        <taxon>Peptostreptococcales</taxon>
        <taxon>Caminicellaceae</taxon>
        <taxon>Caminicella</taxon>
    </lineage>
</organism>